<dbReference type="Proteomes" id="UP001575181">
    <property type="component" value="Unassembled WGS sequence"/>
</dbReference>
<dbReference type="InterPro" id="IPR000653">
    <property type="entry name" value="DegT/StrS_aminotransferase"/>
</dbReference>
<dbReference type="InterPro" id="IPR015422">
    <property type="entry name" value="PyrdxlP-dep_Trfase_small"/>
</dbReference>
<reference evidence="3 4" key="1">
    <citation type="submission" date="2024-08" db="EMBL/GenBank/DDBJ databases">
        <title>Whole-genome sequencing of halo(alkali)philic microorganisms from hypersaline lakes.</title>
        <authorList>
            <person name="Sorokin D.Y."/>
            <person name="Merkel A.Y."/>
            <person name="Messina E."/>
            <person name="Yakimov M."/>
        </authorList>
    </citation>
    <scope>NUCLEOTIDE SEQUENCE [LARGE SCALE GENOMIC DNA]</scope>
    <source>
        <strain evidence="3 4">Cl-TMA</strain>
    </source>
</reference>
<keyword evidence="3" id="KW-0032">Aminotransferase</keyword>
<dbReference type="Gene3D" id="3.90.1150.10">
    <property type="entry name" value="Aspartate Aminotransferase, domain 1"/>
    <property type="match status" value="1"/>
</dbReference>
<dbReference type="PANTHER" id="PTHR30244:SF42">
    <property type="entry name" value="UDP-2-ACETAMIDO-2-DEOXY-3-OXO-D-GLUCURONATE AMINOTRANSFERASE"/>
    <property type="match status" value="1"/>
</dbReference>
<name>A0ABV4U088_9GAMM</name>
<keyword evidence="3" id="KW-0808">Transferase</keyword>
<proteinExistence type="inferred from homology"/>
<evidence type="ECO:0000256" key="2">
    <source>
        <dbReference type="RuleBase" id="RU004508"/>
    </source>
</evidence>
<keyword evidence="4" id="KW-1185">Reference proteome</keyword>
<dbReference type="EMBL" id="JBGUAW010000008">
    <property type="protein sequence ID" value="MFA9461750.1"/>
    <property type="molecule type" value="Genomic_DNA"/>
</dbReference>
<gene>
    <name evidence="3" type="ORF">ACERLL_13060</name>
</gene>
<dbReference type="PANTHER" id="PTHR30244">
    <property type="entry name" value="TRANSAMINASE"/>
    <property type="match status" value="1"/>
</dbReference>
<sequence length="362" mass="38931">MVDLKQQMASLMEEVEPEVREVLETGQFIMGPRGKAFESEAAEFLGVQRAVGVASGTDALHLALRAAGVGPGDEVITSPFTFAATAEAILYTGARPVFADVDPHSYNLDPEAVAAAVSKRTRALLPVHLFGQPVDMEALDAVAAKHGLAVIEDCAQSFGAARQGRTTGAWGLAGAFSFFPSKNLGGAGDGGLITTNEEDVADHLLRLRNHGSSRPYFHDELGFNSRLDELQAVVLRAKLKRIRAYNEGRRRVAMAYRRNLASAAVTLPAEVEEGAHVYHQFVLQAENREEIREALQAAEIASAVYYAVPLHRQPAFADAAGGDACPVADRLAERVLALPMFPELSKEDVERISTVVAETARS</sequence>
<protein>
    <submittedName>
        <fullName evidence="3">DegT/DnrJ/EryC1/StrS family aminotransferase</fullName>
    </submittedName>
</protein>
<dbReference type="GO" id="GO:0008483">
    <property type="term" value="F:transaminase activity"/>
    <property type="evidence" value="ECO:0007669"/>
    <property type="project" value="UniProtKB-KW"/>
</dbReference>
<dbReference type="SUPFAM" id="SSF53383">
    <property type="entry name" value="PLP-dependent transferases"/>
    <property type="match status" value="1"/>
</dbReference>
<organism evidence="3 4">
    <name type="scientific">Thiohalorhabdus methylotrophus</name>
    <dbReference type="NCBI Taxonomy" id="3242694"/>
    <lineage>
        <taxon>Bacteria</taxon>
        <taxon>Pseudomonadati</taxon>
        <taxon>Pseudomonadota</taxon>
        <taxon>Gammaproteobacteria</taxon>
        <taxon>Thiohalorhabdales</taxon>
        <taxon>Thiohalorhabdaceae</taxon>
        <taxon>Thiohalorhabdus</taxon>
    </lineage>
</organism>
<dbReference type="PIRSF" id="PIRSF000390">
    <property type="entry name" value="PLP_StrS"/>
    <property type="match status" value="1"/>
</dbReference>
<dbReference type="Pfam" id="PF01041">
    <property type="entry name" value="DegT_DnrJ_EryC1"/>
    <property type="match status" value="1"/>
</dbReference>
<dbReference type="InterPro" id="IPR015421">
    <property type="entry name" value="PyrdxlP-dep_Trfase_major"/>
</dbReference>
<evidence type="ECO:0000313" key="3">
    <source>
        <dbReference type="EMBL" id="MFA9461750.1"/>
    </source>
</evidence>
<comment type="caution">
    <text evidence="3">The sequence shown here is derived from an EMBL/GenBank/DDBJ whole genome shotgun (WGS) entry which is preliminary data.</text>
</comment>
<dbReference type="Gene3D" id="3.40.640.10">
    <property type="entry name" value="Type I PLP-dependent aspartate aminotransferase-like (Major domain)"/>
    <property type="match status" value="1"/>
</dbReference>
<evidence type="ECO:0000313" key="4">
    <source>
        <dbReference type="Proteomes" id="UP001575181"/>
    </source>
</evidence>
<dbReference type="InterPro" id="IPR015424">
    <property type="entry name" value="PyrdxlP-dep_Trfase"/>
</dbReference>
<keyword evidence="1 2" id="KW-0663">Pyridoxal phosphate</keyword>
<evidence type="ECO:0000256" key="1">
    <source>
        <dbReference type="ARBA" id="ARBA00022898"/>
    </source>
</evidence>
<comment type="similarity">
    <text evidence="2">Belongs to the DegT/DnrJ/EryC1 family.</text>
</comment>
<dbReference type="CDD" id="cd00616">
    <property type="entry name" value="AHBA_syn"/>
    <property type="match status" value="1"/>
</dbReference>
<accession>A0ABV4U088</accession>
<dbReference type="RefSeq" id="WP_373656589.1">
    <property type="nucleotide sequence ID" value="NZ_JBGUAW010000008.1"/>
</dbReference>